<keyword evidence="1" id="KW-0812">Transmembrane</keyword>
<dbReference type="RefSeq" id="WP_345927730.1">
    <property type="nucleotide sequence ID" value="NZ_JBDIVF010000004.1"/>
</dbReference>
<evidence type="ECO:0000313" key="3">
    <source>
        <dbReference type="EMBL" id="MET1490575.1"/>
    </source>
</evidence>
<dbReference type="SMART" id="SM00776">
    <property type="entry name" value="NPCBM"/>
    <property type="match status" value="1"/>
</dbReference>
<feature type="transmembrane region" description="Helical" evidence="1">
    <location>
        <begin position="356"/>
        <end position="373"/>
    </location>
</feature>
<feature type="domain" description="Glycosyl hydrolase family 98 putative carbohydrate-binding module" evidence="2">
    <location>
        <begin position="415"/>
        <end position="554"/>
    </location>
</feature>
<keyword evidence="4" id="KW-1185">Reference proteome</keyword>
<dbReference type="EMBL" id="JBEWLZ010000006">
    <property type="protein sequence ID" value="MET1490575.1"/>
    <property type="molecule type" value="Genomic_DNA"/>
</dbReference>
<keyword evidence="1" id="KW-0472">Membrane</keyword>
<proteinExistence type="predicted"/>
<dbReference type="Pfam" id="PF08305">
    <property type="entry name" value="NPCBM"/>
    <property type="match status" value="1"/>
</dbReference>
<feature type="transmembrane region" description="Helical" evidence="1">
    <location>
        <begin position="182"/>
        <end position="202"/>
    </location>
</feature>
<feature type="transmembrane region" description="Helical" evidence="1">
    <location>
        <begin position="146"/>
        <end position="170"/>
    </location>
</feature>
<name>A0ABV2CRN1_9RHOO</name>
<dbReference type="InterPro" id="IPR013222">
    <property type="entry name" value="Glyco_hyd_98_carb-bd"/>
</dbReference>
<evidence type="ECO:0000256" key="1">
    <source>
        <dbReference type="SAM" id="Phobius"/>
    </source>
</evidence>
<gene>
    <name evidence="3" type="ORF">ABVT11_12130</name>
</gene>
<dbReference type="InterPro" id="IPR038637">
    <property type="entry name" value="NPCBM_sf"/>
</dbReference>
<feature type="transmembrane region" description="Helical" evidence="1">
    <location>
        <begin position="264"/>
        <end position="282"/>
    </location>
</feature>
<dbReference type="Proteomes" id="UP001548590">
    <property type="component" value="Unassembled WGS sequence"/>
</dbReference>
<feature type="transmembrane region" description="Helical" evidence="1">
    <location>
        <begin position="66"/>
        <end position="87"/>
    </location>
</feature>
<dbReference type="Gene3D" id="2.60.120.1060">
    <property type="entry name" value="NPCBM/NEW2 domain"/>
    <property type="match status" value="1"/>
</dbReference>
<dbReference type="SUPFAM" id="SSF49785">
    <property type="entry name" value="Galactose-binding domain-like"/>
    <property type="match status" value="1"/>
</dbReference>
<comment type="caution">
    <text evidence="3">The sequence shown here is derived from an EMBL/GenBank/DDBJ whole genome shotgun (WGS) entry which is preliminary data.</text>
</comment>
<evidence type="ECO:0000259" key="2">
    <source>
        <dbReference type="SMART" id="SM00776"/>
    </source>
</evidence>
<reference evidence="3 4" key="1">
    <citation type="submission" date="2024-07" db="EMBL/GenBank/DDBJ databases">
        <title>Uliginosibacterium paludis KCTC:42655.</title>
        <authorList>
            <person name="Kim M.K."/>
        </authorList>
    </citation>
    <scope>NUCLEOTIDE SEQUENCE [LARGE SCALE GENOMIC DNA]</scope>
    <source>
        <strain evidence="3 4">KCTC 42655</strain>
    </source>
</reference>
<sequence length="556" mass="61327">MAVLNLLLCSANAYDGDINYWIDWIGQLQKRGFAGLDANYPPVYMFWLWLVARFHESLQLVPENGLLLRSLVTAPVALAHVLALLLAHHCLNKTRADDRTWQQVMALLALNPAILMNGPVWGQVDMIFSLFLVLSLYALIEARYLVLVMPVLCIALLTKFQAICVAPAVAPLLWHHRKSRRLWLGLLPAALAAGLLLLPYLLANSLGSMFRQTYIQASSLYPYATYHANNLWQLAGLDTRPDNLYLLDLAVSPTGWRVLLTPKHLGIALFGLWSLWLFISGLRRRDASLHWRNAILSALGFFLLLPGMHERYLFPAVSIALIAASRFSAFRTAALWLSVLCFANMCFVLHPSGGALPYLFAALTLGLAVRLMVGKPAAFNAASALLARLPLTPWWILAIAIWALTISWQVRLRLPDHEGWLDATRIPGRTYSQAWGDLQTGSSVDSRMLVVAGQRHARGFGTHAESVITIPVPPGAERFSTQAGLDDETSGGEVSFFIRLDGRTLWSSGRLAAGAGAVSADIDVRGGHSLQLVVDPLGSNANDHADWLSPRFRIAR</sequence>
<keyword evidence="1" id="KW-1133">Transmembrane helix</keyword>
<protein>
    <submittedName>
        <fullName evidence="3">NPCBM/NEW2 domain-containing protein</fullName>
    </submittedName>
</protein>
<feature type="transmembrane region" description="Helical" evidence="1">
    <location>
        <begin position="312"/>
        <end position="329"/>
    </location>
</feature>
<evidence type="ECO:0000313" key="4">
    <source>
        <dbReference type="Proteomes" id="UP001548590"/>
    </source>
</evidence>
<feature type="transmembrane region" description="Helical" evidence="1">
    <location>
        <begin position="385"/>
        <end position="408"/>
    </location>
</feature>
<accession>A0ABV2CRN1</accession>
<organism evidence="3 4">
    <name type="scientific">Uliginosibacterium paludis</name>
    <dbReference type="NCBI Taxonomy" id="1615952"/>
    <lineage>
        <taxon>Bacteria</taxon>
        <taxon>Pseudomonadati</taxon>
        <taxon>Pseudomonadota</taxon>
        <taxon>Betaproteobacteria</taxon>
        <taxon>Rhodocyclales</taxon>
        <taxon>Zoogloeaceae</taxon>
        <taxon>Uliginosibacterium</taxon>
    </lineage>
</organism>
<feature type="transmembrane region" description="Helical" evidence="1">
    <location>
        <begin position="289"/>
        <end position="306"/>
    </location>
</feature>
<dbReference type="InterPro" id="IPR008979">
    <property type="entry name" value="Galactose-bd-like_sf"/>
</dbReference>